<reference evidence="4" key="1">
    <citation type="submission" date="2017-02" db="UniProtKB">
        <authorList>
            <consortium name="WormBaseParasite"/>
        </authorList>
    </citation>
    <scope>IDENTIFICATION</scope>
</reference>
<dbReference type="Pfam" id="PF03690">
    <property type="entry name" value="MYG1_exonuc"/>
    <property type="match status" value="1"/>
</dbReference>
<comment type="similarity">
    <text evidence="1">Belongs to the MYG1 family.</text>
</comment>
<dbReference type="GO" id="GO:0005737">
    <property type="term" value="C:cytoplasm"/>
    <property type="evidence" value="ECO:0007669"/>
    <property type="project" value="TreeGrafter"/>
</dbReference>
<keyword evidence="3" id="KW-1185">Reference proteome</keyword>
<dbReference type="PANTHER" id="PTHR11215">
    <property type="entry name" value="METAL DEPENDENT HYDROLASE - RELATED"/>
    <property type="match status" value="1"/>
</dbReference>
<dbReference type="AlphaFoldDB" id="A0A0M3J7Z8"/>
<sequence length="202" mass="22931">MKSLDILEFETKLSSAGLIYAHYGKRVLAERLSVNESDKIVEVLYKKLYESFVEAVDAIDNGIPQFDGTPRYHLGGTLSSRVGNLNPAWNDEDVDVEKRFEDAMKLVGQEFLERLGYLHKSWLPARDIVAECVKNRFDIDPSGQILVLEKGGVPWKEHFFTLEKELNLEGAQITYIVYGDSTSGSWRVQAIPVDEKSAFENR</sequence>
<accession>A0A0M3J7Z8</accession>
<protein>
    <submittedName>
        <fullName evidence="4">UPF0160 protein (inferred by orthology to a C. elegans protein)</fullName>
    </submittedName>
</protein>
<reference evidence="2 3" key="2">
    <citation type="submission" date="2018-11" db="EMBL/GenBank/DDBJ databases">
        <authorList>
            <consortium name="Pathogen Informatics"/>
        </authorList>
    </citation>
    <scope>NUCLEOTIDE SEQUENCE [LARGE SCALE GENOMIC DNA]</scope>
</reference>
<proteinExistence type="inferred from homology"/>
<dbReference type="WBParaSite" id="ASIM_0000369701-mRNA-1">
    <property type="protein sequence ID" value="ASIM_0000369701-mRNA-1"/>
    <property type="gene ID" value="ASIM_0000369701"/>
</dbReference>
<dbReference type="Proteomes" id="UP000267096">
    <property type="component" value="Unassembled WGS sequence"/>
</dbReference>
<dbReference type="OrthoDB" id="10265310at2759"/>
<dbReference type="InterPro" id="IPR003226">
    <property type="entry name" value="MYG1_exonuclease"/>
</dbReference>
<dbReference type="EMBL" id="UYRR01005536">
    <property type="protein sequence ID" value="VDK21851.1"/>
    <property type="molecule type" value="Genomic_DNA"/>
</dbReference>
<evidence type="ECO:0000313" key="3">
    <source>
        <dbReference type="Proteomes" id="UP000267096"/>
    </source>
</evidence>
<gene>
    <name evidence="2" type="ORF">ASIM_LOCUS3526</name>
</gene>
<evidence type="ECO:0000313" key="4">
    <source>
        <dbReference type="WBParaSite" id="ASIM_0000369701-mRNA-1"/>
    </source>
</evidence>
<dbReference type="GO" id="GO:0005634">
    <property type="term" value="C:nucleus"/>
    <property type="evidence" value="ECO:0007669"/>
    <property type="project" value="TreeGrafter"/>
</dbReference>
<organism evidence="4">
    <name type="scientific">Anisakis simplex</name>
    <name type="common">Herring worm</name>
    <dbReference type="NCBI Taxonomy" id="6269"/>
    <lineage>
        <taxon>Eukaryota</taxon>
        <taxon>Metazoa</taxon>
        <taxon>Ecdysozoa</taxon>
        <taxon>Nematoda</taxon>
        <taxon>Chromadorea</taxon>
        <taxon>Rhabditida</taxon>
        <taxon>Spirurina</taxon>
        <taxon>Ascaridomorpha</taxon>
        <taxon>Ascaridoidea</taxon>
        <taxon>Anisakidae</taxon>
        <taxon>Anisakis</taxon>
        <taxon>Anisakis simplex complex</taxon>
    </lineage>
</organism>
<name>A0A0M3J7Z8_ANISI</name>
<dbReference type="PANTHER" id="PTHR11215:SF1">
    <property type="entry name" value="MYG1 EXONUCLEASE"/>
    <property type="match status" value="1"/>
</dbReference>
<evidence type="ECO:0000313" key="2">
    <source>
        <dbReference type="EMBL" id="VDK21851.1"/>
    </source>
</evidence>
<evidence type="ECO:0000256" key="1">
    <source>
        <dbReference type="ARBA" id="ARBA00010105"/>
    </source>
</evidence>